<dbReference type="EC" id="4.2.1.136" evidence="19"/>
<evidence type="ECO:0000256" key="8">
    <source>
        <dbReference type="ARBA" id="ARBA00022857"/>
    </source>
</evidence>
<comment type="similarity">
    <text evidence="4 19">In the C-terminal section; belongs to the NnrD/CARKD family.</text>
</comment>
<dbReference type="SUPFAM" id="SSF53613">
    <property type="entry name" value="Ribokinase-like"/>
    <property type="match status" value="1"/>
</dbReference>
<keyword evidence="7 17" id="KW-0067">ATP-binding</keyword>
<dbReference type="SUPFAM" id="SSF64153">
    <property type="entry name" value="YjeF N-terminal domain-like"/>
    <property type="match status" value="1"/>
</dbReference>
<comment type="similarity">
    <text evidence="17">Belongs to the NnrD/CARKD family.</text>
</comment>
<dbReference type="Proteomes" id="UP000295023">
    <property type="component" value="Unassembled WGS sequence"/>
</dbReference>
<protein>
    <recommendedName>
        <fullName evidence="19">Bifunctional NAD(P)H-hydrate repair enzyme</fullName>
    </recommendedName>
    <alternativeName>
        <fullName evidence="19">Nicotinamide nucleotide repair protein</fullName>
    </alternativeName>
    <domain>
        <recommendedName>
            <fullName evidence="19">ADP-dependent (S)-NAD(P)H-hydrate dehydratase</fullName>
            <ecNumber evidence="19">4.2.1.136</ecNumber>
        </recommendedName>
        <alternativeName>
            <fullName evidence="19">ADP-dependent NAD(P)HX dehydratase</fullName>
        </alternativeName>
    </domain>
    <domain>
        <recommendedName>
            <fullName evidence="19">NAD(P)H-hydrate epimerase</fullName>
            <ecNumber evidence="19">5.1.99.6</ecNumber>
        </recommendedName>
    </domain>
</protein>
<dbReference type="GO" id="GO:0046496">
    <property type="term" value="P:nicotinamide nucleotide metabolic process"/>
    <property type="evidence" value="ECO:0007669"/>
    <property type="project" value="UniProtKB-UniRule"/>
</dbReference>
<evidence type="ECO:0000256" key="15">
    <source>
        <dbReference type="ARBA" id="ARBA00048238"/>
    </source>
</evidence>
<dbReference type="Pfam" id="PF01256">
    <property type="entry name" value="Carb_kinase"/>
    <property type="match status" value="1"/>
</dbReference>
<feature type="domain" description="YjeF C-terminal" evidence="20">
    <location>
        <begin position="216"/>
        <end position="474"/>
    </location>
</feature>
<evidence type="ECO:0000313" key="23">
    <source>
        <dbReference type="Proteomes" id="UP000295023"/>
    </source>
</evidence>
<feature type="binding site" evidence="17">
    <location>
        <position position="310"/>
    </location>
    <ligand>
        <name>(6S)-NADPHX</name>
        <dbReference type="ChEBI" id="CHEBI:64076"/>
    </ligand>
</feature>
<organism evidence="22 23">
    <name type="scientific">Roseicella aquatilis</name>
    <dbReference type="NCBI Taxonomy" id="2527868"/>
    <lineage>
        <taxon>Bacteria</taxon>
        <taxon>Pseudomonadati</taxon>
        <taxon>Pseudomonadota</taxon>
        <taxon>Alphaproteobacteria</taxon>
        <taxon>Acetobacterales</taxon>
        <taxon>Roseomonadaceae</taxon>
        <taxon>Roseicella</taxon>
    </lineage>
</organism>
<dbReference type="InterPro" id="IPR004443">
    <property type="entry name" value="YjeF_N_dom"/>
</dbReference>
<dbReference type="InterPro" id="IPR036652">
    <property type="entry name" value="YjeF_N_dom_sf"/>
</dbReference>
<comment type="similarity">
    <text evidence="18">Belongs to the NnrE/AIBP family.</text>
</comment>
<keyword evidence="12 17" id="KW-0456">Lyase</keyword>
<reference evidence="22 23" key="1">
    <citation type="submission" date="2019-03" db="EMBL/GenBank/DDBJ databases">
        <title>Paracraurococcus aquatilis NE82 genome sequence.</title>
        <authorList>
            <person name="Zhao Y."/>
            <person name="Du Z."/>
        </authorList>
    </citation>
    <scope>NUCLEOTIDE SEQUENCE [LARGE SCALE GENOMIC DNA]</scope>
    <source>
        <strain evidence="22 23">NE82</strain>
    </source>
</reference>
<evidence type="ECO:0000259" key="21">
    <source>
        <dbReference type="PROSITE" id="PS51385"/>
    </source>
</evidence>
<feature type="binding site" evidence="17">
    <location>
        <position position="250"/>
    </location>
    <ligand>
        <name>(6S)-NADPHX</name>
        <dbReference type="ChEBI" id="CHEBI:64076"/>
    </ligand>
</feature>
<accession>A0A4V2WKB7</accession>
<feature type="binding site" evidence="18">
    <location>
        <begin position="61"/>
        <end position="65"/>
    </location>
    <ligand>
        <name>(6S)-NADPHX</name>
        <dbReference type="ChEBI" id="CHEBI:64076"/>
    </ligand>
</feature>
<comment type="function">
    <text evidence="14 19">Bifunctional enzyme that catalyzes the epimerization of the S- and R-forms of NAD(P)HX and the dehydration of the S-form of NAD(P)HX at the expense of ADP, which is converted to AMP. This allows the repair of both epimers of NAD(P)HX, a damaged form of NAD(P)H that is a result of enzymatic or heat-dependent hydration.</text>
</comment>
<evidence type="ECO:0000256" key="5">
    <source>
        <dbReference type="ARBA" id="ARBA00022723"/>
    </source>
</evidence>
<comment type="catalytic activity">
    <reaction evidence="1 18 19">
        <text>(6R)-NADHX = (6S)-NADHX</text>
        <dbReference type="Rhea" id="RHEA:32215"/>
        <dbReference type="ChEBI" id="CHEBI:64074"/>
        <dbReference type="ChEBI" id="CHEBI:64075"/>
        <dbReference type="EC" id="5.1.99.6"/>
    </reaction>
</comment>
<evidence type="ECO:0000313" key="22">
    <source>
        <dbReference type="EMBL" id="TCZ57898.1"/>
    </source>
</evidence>
<feature type="binding site" evidence="18">
    <location>
        <position position="62"/>
    </location>
    <ligand>
        <name>K(+)</name>
        <dbReference type="ChEBI" id="CHEBI:29103"/>
    </ligand>
</feature>
<keyword evidence="23" id="KW-1185">Reference proteome</keyword>
<dbReference type="GO" id="GO:0005524">
    <property type="term" value="F:ATP binding"/>
    <property type="evidence" value="ECO:0007669"/>
    <property type="project" value="UniProtKB-UniRule"/>
</dbReference>
<feature type="binding site" evidence="17">
    <location>
        <position position="420"/>
    </location>
    <ligand>
        <name>(6S)-NADPHX</name>
        <dbReference type="ChEBI" id="CHEBI:64076"/>
    </ligand>
</feature>
<evidence type="ECO:0000256" key="3">
    <source>
        <dbReference type="ARBA" id="ARBA00006001"/>
    </source>
</evidence>
<dbReference type="PROSITE" id="PS01050">
    <property type="entry name" value="YJEF_C_2"/>
    <property type="match status" value="1"/>
</dbReference>
<comment type="caution">
    <text evidence="18">Lacks conserved residue(s) required for the propagation of feature annotation.</text>
</comment>
<dbReference type="GO" id="GO:0110051">
    <property type="term" value="P:metabolite repair"/>
    <property type="evidence" value="ECO:0007669"/>
    <property type="project" value="TreeGrafter"/>
</dbReference>
<dbReference type="NCBIfam" id="TIGR00196">
    <property type="entry name" value="yjeF_cterm"/>
    <property type="match status" value="1"/>
</dbReference>
<evidence type="ECO:0000256" key="4">
    <source>
        <dbReference type="ARBA" id="ARBA00009524"/>
    </source>
</evidence>
<comment type="catalytic activity">
    <reaction evidence="2 18 19">
        <text>(6R)-NADPHX = (6S)-NADPHX</text>
        <dbReference type="Rhea" id="RHEA:32227"/>
        <dbReference type="ChEBI" id="CHEBI:64076"/>
        <dbReference type="ChEBI" id="CHEBI:64077"/>
        <dbReference type="EC" id="5.1.99.6"/>
    </reaction>
</comment>
<name>A0A4V2WKB7_9PROT</name>
<dbReference type="Gene3D" id="3.40.50.10260">
    <property type="entry name" value="YjeF N-terminal domain"/>
    <property type="match status" value="1"/>
</dbReference>
<evidence type="ECO:0000256" key="17">
    <source>
        <dbReference type="HAMAP-Rule" id="MF_01965"/>
    </source>
</evidence>
<dbReference type="PIRSF" id="PIRSF017184">
    <property type="entry name" value="Nnr"/>
    <property type="match status" value="1"/>
</dbReference>
<dbReference type="GO" id="GO:0046872">
    <property type="term" value="F:metal ion binding"/>
    <property type="evidence" value="ECO:0007669"/>
    <property type="project" value="UniProtKB-UniRule"/>
</dbReference>
<keyword evidence="10 17" id="KW-0520">NAD</keyword>
<dbReference type="Gene3D" id="3.40.1190.20">
    <property type="match status" value="1"/>
</dbReference>
<dbReference type="NCBIfam" id="TIGR00197">
    <property type="entry name" value="yjeF_nterm"/>
    <property type="match status" value="1"/>
</dbReference>
<dbReference type="Pfam" id="PF03853">
    <property type="entry name" value="YjeF_N"/>
    <property type="match status" value="1"/>
</dbReference>
<keyword evidence="9 18" id="KW-0630">Potassium</keyword>
<keyword evidence="8 17" id="KW-0521">NADP</keyword>
<evidence type="ECO:0000256" key="13">
    <source>
        <dbReference type="ARBA" id="ARBA00023268"/>
    </source>
</evidence>
<evidence type="ECO:0000256" key="16">
    <source>
        <dbReference type="ARBA" id="ARBA00049209"/>
    </source>
</evidence>
<dbReference type="AlphaFoldDB" id="A0A4V2WKB7"/>
<dbReference type="RefSeq" id="WP_132292019.1">
    <property type="nucleotide sequence ID" value="NZ_SKBM01000017.1"/>
</dbReference>
<dbReference type="InterPro" id="IPR029056">
    <property type="entry name" value="Ribokinase-like"/>
</dbReference>
<evidence type="ECO:0000256" key="11">
    <source>
        <dbReference type="ARBA" id="ARBA00023235"/>
    </source>
</evidence>
<evidence type="ECO:0000256" key="7">
    <source>
        <dbReference type="ARBA" id="ARBA00022840"/>
    </source>
</evidence>
<comment type="similarity">
    <text evidence="3 19">In the N-terminal section; belongs to the NnrE/AIBP family.</text>
</comment>
<evidence type="ECO:0000259" key="20">
    <source>
        <dbReference type="PROSITE" id="PS51383"/>
    </source>
</evidence>
<evidence type="ECO:0000256" key="18">
    <source>
        <dbReference type="HAMAP-Rule" id="MF_01966"/>
    </source>
</evidence>
<feature type="binding site" evidence="18">
    <location>
        <begin position="125"/>
        <end position="131"/>
    </location>
    <ligand>
        <name>(6S)-NADPHX</name>
        <dbReference type="ChEBI" id="CHEBI:64076"/>
    </ligand>
</feature>
<feature type="domain" description="YjeF N-terminal" evidence="21">
    <location>
        <begin position="15"/>
        <end position="208"/>
    </location>
</feature>
<dbReference type="PANTHER" id="PTHR12592:SF0">
    <property type="entry name" value="ATP-DEPENDENT (S)-NAD(P)H-HYDRATE DEHYDRATASE"/>
    <property type="match status" value="1"/>
</dbReference>
<dbReference type="HAMAP" id="MF_01965">
    <property type="entry name" value="NADHX_dehydratase"/>
    <property type="match status" value="1"/>
</dbReference>
<evidence type="ECO:0000256" key="12">
    <source>
        <dbReference type="ARBA" id="ARBA00023239"/>
    </source>
</evidence>
<feature type="binding site" evidence="17">
    <location>
        <position position="357"/>
    </location>
    <ligand>
        <name>(6S)-NADPHX</name>
        <dbReference type="ChEBI" id="CHEBI:64076"/>
    </ligand>
</feature>
<feature type="binding site" evidence="18">
    <location>
        <position position="121"/>
    </location>
    <ligand>
        <name>K(+)</name>
        <dbReference type="ChEBI" id="CHEBI:29103"/>
    </ligand>
</feature>
<comment type="subunit">
    <text evidence="17">Homotetramer.</text>
</comment>
<evidence type="ECO:0000256" key="10">
    <source>
        <dbReference type="ARBA" id="ARBA00023027"/>
    </source>
</evidence>
<keyword evidence="6 17" id="KW-0547">Nucleotide-binding</keyword>
<feature type="binding site" evidence="17">
    <location>
        <begin position="390"/>
        <end position="394"/>
    </location>
    <ligand>
        <name>AMP</name>
        <dbReference type="ChEBI" id="CHEBI:456215"/>
    </ligand>
</feature>
<comment type="catalytic activity">
    <reaction evidence="16 17 19">
        <text>(6S)-NADPHX + ADP = AMP + phosphate + NADPH + H(+)</text>
        <dbReference type="Rhea" id="RHEA:32235"/>
        <dbReference type="ChEBI" id="CHEBI:15378"/>
        <dbReference type="ChEBI" id="CHEBI:43474"/>
        <dbReference type="ChEBI" id="CHEBI:57783"/>
        <dbReference type="ChEBI" id="CHEBI:64076"/>
        <dbReference type="ChEBI" id="CHEBI:456215"/>
        <dbReference type="ChEBI" id="CHEBI:456216"/>
        <dbReference type="EC" id="4.2.1.136"/>
    </reaction>
</comment>
<feature type="binding site" evidence="18">
    <location>
        <position position="154"/>
    </location>
    <ligand>
        <name>K(+)</name>
        <dbReference type="ChEBI" id="CHEBI:29103"/>
    </ligand>
</feature>
<proteinExistence type="inferred from homology"/>
<dbReference type="InterPro" id="IPR030677">
    <property type="entry name" value="Nnr"/>
</dbReference>
<dbReference type="CDD" id="cd01171">
    <property type="entry name" value="YXKO-related"/>
    <property type="match status" value="1"/>
</dbReference>
<evidence type="ECO:0000256" key="1">
    <source>
        <dbReference type="ARBA" id="ARBA00000013"/>
    </source>
</evidence>
<evidence type="ECO:0000256" key="9">
    <source>
        <dbReference type="ARBA" id="ARBA00022958"/>
    </source>
</evidence>
<dbReference type="EC" id="5.1.99.6" evidence="19"/>
<dbReference type="EMBL" id="SKBM01000017">
    <property type="protein sequence ID" value="TCZ57898.1"/>
    <property type="molecule type" value="Genomic_DNA"/>
</dbReference>
<dbReference type="HAMAP" id="MF_01966">
    <property type="entry name" value="NADHX_epimerase"/>
    <property type="match status" value="1"/>
</dbReference>
<comment type="caution">
    <text evidence="22">The sequence shown here is derived from an EMBL/GenBank/DDBJ whole genome shotgun (WGS) entry which is preliminary data.</text>
</comment>
<keyword evidence="11 18" id="KW-0413">Isomerase</keyword>
<comment type="catalytic activity">
    <reaction evidence="15 17 19">
        <text>(6S)-NADHX + ADP = AMP + phosphate + NADH + H(+)</text>
        <dbReference type="Rhea" id="RHEA:32223"/>
        <dbReference type="ChEBI" id="CHEBI:15378"/>
        <dbReference type="ChEBI" id="CHEBI:43474"/>
        <dbReference type="ChEBI" id="CHEBI:57945"/>
        <dbReference type="ChEBI" id="CHEBI:64074"/>
        <dbReference type="ChEBI" id="CHEBI:456215"/>
        <dbReference type="ChEBI" id="CHEBI:456216"/>
        <dbReference type="EC" id="4.2.1.136"/>
    </reaction>
</comment>
<gene>
    <name evidence="17" type="primary">nnrD</name>
    <name evidence="18" type="synonym">nnrE</name>
    <name evidence="22" type="ORF">EXY23_17060</name>
</gene>
<evidence type="ECO:0000256" key="14">
    <source>
        <dbReference type="ARBA" id="ARBA00025153"/>
    </source>
</evidence>
<dbReference type="GO" id="GO:0052856">
    <property type="term" value="F:NAD(P)HX epimerase activity"/>
    <property type="evidence" value="ECO:0007669"/>
    <property type="project" value="UniProtKB-UniRule"/>
</dbReference>
<evidence type="ECO:0000256" key="6">
    <source>
        <dbReference type="ARBA" id="ARBA00022741"/>
    </source>
</evidence>
<comment type="cofactor">
    <cofactor evidence="18 19">
        <name>K(+)</name>
        <dbReference type="ChEBI" id="CHEBI:29103"/>
    </cofactor>
    <text evidence="18 19">Binds 1 potassium ion per subunit.</text>
</comment>
<dbReference type="PANTHER" id="PTHR12592">
    <property type="entry name" value="ATP-DEPENDENT (S)-NAD(P)H-HYDRATE DEHYDRATASE FAMILY MEMBER"/>
    <property type="match status" value="1"/>
</dbReference>
<comment type="function">
    <text evidence="17">Catalyzes the dehydration of the S-form of NAD(P)HX at the expense of ADP, which is converted to AMP. Together with NAD(P)HX epimerase, which catalyzes the epimerization of the S- and R-forms, the enzyme allows the repair of both epimers of NAD(P)HX, a damaged form of NAD(P)H that is a result of enzymatic or heat-dependent hydration.</text>
</comment>
<dbReference type="PROSITE" id="PS01049">
    <property type="entry name" value="YJEF_C_1"/>
    <property type="match status" value="1"/>
</dbReference>
<evidence type="ECO:0000256" key="19">
    <source>
        <dbReference type="PIRNR" id="PIRNR017184"/>
    </source>
</evidence>
<keyword evidence="5 18" id="KW-0479">Metal-binding</keyword>
<sequence>MPQPPRLELLTPEEMGRADALAIAGGIPGFRLMQAAGRAVARAALRRFRPARTLVLAGPGNNGGDGYVAARLLEAAGWPVAVAALAPPRAGGDAALAAAAWRGPVLEFGPAEAARAGLVIDAVFGAGLAREVDGIVAETLRAVRAPLLAVDVPSGLDGATGQVRGHAPRAAVTVTFFRRKPGHLLLPGRELCGEVVLADIGLPDAVLDQVRPRTLRNAPGPWRPPVFGAESHKYSHGHLTILGGGQMTGAARLAAGAAHRVGAGLVTILAPDPASAALYRAGDPGTIVSEAGLEALLADARRRAWLIGPGLPGDATTRAALRRILETGRQVVADAGALTACAGAPYALRGAAVLTPHAGEFARVFGPPGADRLAAARAGAAATGAVLLLKGADTVIAAPDGRAAINDNAPPSLATGGTGDVLAGTIAALLCQGMPPFEAACCGAWLQGEAARRHGPGLVAEDLITLLPSAMEFARIN</sequence>
<evidence type="ECO:0000256" key="2">
    <source>
        <dbReference type="ARBA" id="ARBA00000909"/>
    </source>
</evidence>
<dbReference type="InterPro" id="IPR000631">
    <property type="entry name" value="CARKD"/>
</dbReference>
<feature type="binding site" evidence="18">
    <location>
        <position position="151"/>
    </location>
    <ligand>
        <name>(6S)-NADPHX</name>
        <dbReference type="ChEBI" id="CHEBI:64076"/>
    </ligand>
</feature>
<dbReference type="PROSITE" id="PS51385">
    <property type="entry name" value="YJEF_N"/>
    <property type="match status" value="1"/>
</dbReference>
<dbReference type="InterPro" id="IPR017953">
    <property type="entry name" value="Carbohydrate_kinase_pred_CS"/>
</dbReference>
<comment type="function">
    <text evidence="18">Catalyzes the epimerization of the S- and R-forms of NAD(P)HX, a damaged form of NAD(P)H that is a result of enzymatic or heat-dependent hydration. This is a prerequisite for the S-specific NAD(P)H-hydrate dehydratase to allow the repair of both epimers of NAD(P)HX.</text>
</comment>
<dbReference type="GO" id="GO:0052855">
    <property type="term" value="F:ADP-dependent NAD(P)H-hydrate dehydratase activity"/>
    <property type="evidence" value="ECO:0007669"/>
    <property type="project" value="UniProtKB-UniRule"/>
</dbReference>
<dbReference type="OrthoDB" id="9806925at2"/>
<comment type="cofactor">
    <cofactor evidence="17">
        <name>Mg(2+)</name>
        <dbReference type="ChEBI" id="CHEBI:18420"/>
    </cofactor>
</comment>
<feature type="binding site" evidence="17">
    <location>
        <position position="419"/>
    </location>
    <ligand>
        <name>AMP</name>
        <dbReference type="ChEBI" id="CHEBI:456215"/>
    </ligand>
</feature>
<keyword evidence="13" id="KW-0511">Multifunctional enzyme</keyword>
<dbReference type="PROSITE" id="PS51383">
    <property type="entry name" value="YJEF_C_3"/>
    <property type="match status" value="1"/>
</dbReference>